<feature type="domain" description="DUF6604" evidence="1">
    <location>
        <begin position="11"/>
        <end position="274"/>
    </location>
</feature>
<proteinExistence type="predicted"/>
<protein>
    <recommendedName>
        <fullName evidence="1">DUF6604 domain-containing protein</fullName>
    </recommendedName>
</protein>
<comment type="caution">
    <text evidence="2">The sequence shown here is derived from an EMBL/GenBank/DDBJ whole genome shotgun (WGS) entry which is preliminary data.</text>
</comment>
<sequence>MLPDTLSSSYRRYKEDTNSFVRWLHTTAASRVHKPEVNRHATVQDEFKSADVPATSLSHDQDSLAKRVLSTKELVDKALFVANATNPDIKVPLLVQYILKEAIHARKRCAKWFRRENTINQHKDMVESNASHEHFIQVLGLIFRVLGPRFETQKPSNASASNESTSALEGINHFHTLDIENIDQEAFNALPSIPAYRSDKAPTPDPRDNSYEVELALESDLQFSVYCAYEDLHTFEEYLKGVWTNVKDGEMSAIAASLTTNITLGFVRTIGDSIISMAPARFTRDSYRSITNVIHPVPYFKAIEQSSLADMPSPPASVVQDFIYQSSFQILEKYRLDIEYNQSGTMFTVVPIEFRYLFQPELKPSGERWMMDDILISSMLLDLEYKHMVDRVGQTAEKARHGGWLPDNKGEYHANPYADEITTAFSRLRNEGGEISIVAVFCAQFLLNTHEILGAKLPKIYEDLRHRGAVAESLVDVEWGLDKEYQKANGFASIVHKLEETWAVEAAADDAVSVSQFVRMVIKENPIISIKKFLQGQTGTILTARHRRIDELRHQGFLRSSVLSPSKCLSFYYLHNPIYSGLESLKLTIDMERVGISTANGFCTVSAVAHLYNAVQQKSMLKGRWCDLDNIISANVSELFSGSLPLTATQMVNRLFLCMRLPAATLSKDFRGPKLDFKKLINRTAEDSVQPSAISNYLRRYLQGEDSAEKLVYNIEMILDKKRSGTGRDRINTAMLDKIINYVEQSLPRINLNLITVTRQCNEFIVRLRKAFKSRLNREYQFEGRFSRQAGNAMAIEILLDAEFHESLNPGSEKKPTKSQKTRKSRQAAMLKGPEGESIMLAIVAEAFQDFLAEVDIPIAVQPFDVNGCVRQSDLFELSKKEIEHTYKLLEKFSKD</sequence>
<reference evidence="2 3" key="1">
    <citation type="journal article" date="2024" name="Commun. Biol.">
        <title>Comparative genomic analysis of thermophilic fungi reveals convergent evolutionary adaptations and gene losses.</title>
        <authorList>
            <person name="Steindorff A.S."/>
            <person name="Aguilar-Pontes M.V."/>
            <person name="Robinson A.J."/>
            <person name="Andreopoulos B."/>
            <person name="LaButti K."/>
            <person name="Kuo A."/>
            <person name="Mondo S."/>
            <person name="Riley R."/>
            <person name="Otillar R."/>
            <person name="Haridas S."/>
            <person name="Lipzen A."/>
            <person name="Grimwood J."/>
            <person name="Schmutz J."/>
            <person name="Clum A."/>
            <person name="Reid I.D."/>
            <person name="Moisan M.C."/>
            <person name="Butler G."/>
            <person name="Nguyen T.T.M."/>
            <person name="Dewar K."/>
            <person name="Conant G."/>
            <person name="Drula E."/>
            <person name="Henrissat B."/>
            <person name="Hansel C."/>
            <person name="Singer S."/>
            <person name="Hutchinson M.I."/>
            <person name="de Vries R.P."/>
            <person name="Natvig D.O."/>
            <person name="Powell A.J."/>
            <person name="Tsang A."/>
            <person name="Grigoriev I.V."/>
        </authorList>
    </citation>
    <scope>NUCLEOTIDE SEQUENCE [LARGE SCALE GENOMIC DNA]</scope>
    <source>
        <strain evidence="2 3">CBS 494.80</strain>
    </source>
</reference>
<dbReference type="PANTHER" id="PTHR38795">
    <property type="entry name" value="DUF6604 DOMAIN-CONTAINING PROTEIN"/>
    <property type="match status" value="1"/>
</dbReference>
<dbReference type="Proteomes" id="UP001595075">
    <property type="component" value="Unassembled WGS sequence"/>
</dbReference>
<accession>A0ABR4BRR5</accession>
<dbReference type="Pfam" id="PF20253">
    <property type="entry name" value="DUF6604"/>
    <property type="match status" value="1"/>
</dbReference>
<dbReference type="EMBL" id="JAZHXI010000023">
    <property type="protein sequence ID" value="KAL2060318.1"/>
    <property type="molecule type" value="Genomic_DNA"/>
</dbReference>
<dbReference type="PANTHER" id="PTHR38795:SF1">
    <property type="entry name" value="DUF6604 DOMAIN-CONTAINING PROTEIN"/>
    <property type="match status" value="1"/>
</dbReference>
<keyword evidence="3" id="KW-1185">Reference proteome</keyword>
<organism evidence="2 3">
    <name type="scientific">Oculimacula yallundae</name>
    <dbReference type="NCBI Taxonomy" id="86028"/>
    <lineage>
        <taxon>Eukaryota</taxon>
        <taxon>Fungi</taxon>
        <taxon>Dikarya</taxon>
        <taxon>Ascomycota</taxon>
        <taxon>Pezizomycotina</taxon>
        <taxon>Leotiomycetes</taxon>
        <taxon>Helotiales</taxon>
        <taxon>Ploettnerulaceae</taxon>
        <taxon>Oculimacula</taxon>
    </lineage>
</organism>
<evidence type="ECO:0000259" key="1">
    <source>
        <dbReference type="Pfam" id="PF20253"/>
    </source>
</evidence>
<evidence type="ECO:0000313" key="2">
    <source>
        <dbReference type="EMBL" id="KAL2060318.1"/>
    </source>
</evidence>
<evidence type="ECO:0000313" key="3">
    <source>
        <dbReference type="Proteomes" id="UP001595075"/>
    </source>
</evidence>
<dbReference type="InterPro" id="IPR046539">
    <property type="entry name" value="DUF6604"/>
</dbReference>
<gene>
    <name evidence="2" type="ORF">VTL71DRAFT_9713</name>
</gene>
<name>A0ABR4BRR5_9HELO</name>